<evidence type="ECO:0000313" key="3">
    <source>
        <dbReference type="Proteomes" id="UP001213000"/>
    </source>
</evidence>
<reference evidence="2" key="1">
    <citation type="submission" date="2022-07" db="EMBL/GenBank/DDBJ databases">
        <title>Genome Sequence of Leucocoprinus birnbaumii.</title>
        <authorList>
            <person name="Buettner E."/>
        </authorList>
    </citation>
    <scope>NUCLEOTIDE SEQUENCE</scope>
    <source>
        <strain evidence="2">VT141</strain>
    </source>
</reference>
<proteinExistence type="predicted"/>
<evidence type="ECO:0000256" key="1">
    <source>
        <dbReference type="SAM" id="MobiDB-lite"/>
    </source>
</evidence>
<protein>
    <submittedName>
        <fullName evidence="2">Uncharacterized protein</fullName>
    </submittedName>
</protein>
<feature type="compositionally biased region" description="Low complexity" evidence="1">
    <location>
        <begin position="1"/>
        <end position="21"/>
    </location>
</feature>
<accession>A0AAD5VG23</accession>
<gene>
    <name evidence="2" type="ORF">NP233_g12906</name>
</gene>
<dbReference type="AlphaFoldDB" id="A0AAD5VG23"/>
<sequence>MPTPSVSPSSSPSPGRQGRQRIPPPPDPIQRFISALTGQNTIITTIDDNGKKIIKKKKVDPSSTILEKLFDAVRWFTRSKQAFANYSIVWMVGINEFCKDRENMESYVDDGDEFNIDDEGKSELMACFDALAKSTKRFEHVILALISQPPEDDVIGKLASQMSSLRSATCSNDQTAIKSRLHEIVRLIIPGGELRPSFGSTVGKHEVGFNHPQIARLLIPLKYLALLESDFEGTIANISAGALPITDDLFPAHLYPPGTKYNPKNISKGLFRGHAWILAYKIIFTAPSSAKTISYKEVPHKSKARSNKLRHVTPETIAYACLHVTFAMSSTSSWKCDMSPFSKEQFYTNLVQVLTPDTKWRKSLFKTANKLVPPFYRNFNLLII</sequence>
<organism evidence="2 3">
    <name type="scientific">Leucocoprinus birnbaumii</name>
    <dbReference type="NCBI Taxonomy" id="56174"/>
    <lineage>
        <taxon>Eukaryota</taxon>
        <taxon>Fungi</taxon>
        <taxon>Dikarya</taxon>
        <taxon>Basidiomycota</taxon>
        <taxon>Agaricomycotina</taxon>
        <taxon>Agaricomycetes</taxon>
        <taxon>Agaricomycetidae</taxon>
        <taxon>Agaricales</taxon>
        <taxon>Agaricineae</taxon>
        <taxon>Agaricaceae</taxon>
        <taxon>Leucocoprinus</taxon>
    </lineage>
</organism>
<keyword evidence="3" id="KW-1185">Reference proteome</keyword>
<evidence type="ECO:0000313" key="2">
    <source>
        <dbReference type="EMBL" id="KAJ3552346.1"/>
    </source>
</evidence>
<feature type="region of interest" description="Disordered" evidence="1">
    <location>
        <begin position="1"/>
        <end position="27"/>
    </location>
</feature>
<dbReference type="EMBL" id="JANIEX010002066">
    <property type="protein sequence ID" value="KAJ3552346.1"/>
    <property type="molecule type" value="Genomic_DNA"/>
</dbReference>
<dbReference type="Pfam" id="PF20414">
    <property type="entry name" value="DUF6698"/>
    <property type="match status" value="1"/>
</dbReference>
<comment type="caution">
    <text evidence="2">The sequence shown here is derived from an EMBL/GenBank/DDBJ whole genome shotgun (WGS) entry which is preliminary data.</text>
</comment>
<dbReference type="Proteomes" id="UP001213000">
    <property type="component" value="Unassembled WGS sequence"/>
</dbReference>
<name>A0AAD5VG23_9AGAR</name>
<dbReference type="InterPro" id="IPR046521">
    <property type="entry name" value="DUF6698"/>
</dbReference>